<proteinExistence type="predicted"/>
<protein>
    <recommendedName>
        <fullName evidence="1">Endonuclease/exonuclease/phosphatase domain-containing protein</fullName>
    </recommendedName>
</protein>
<dbReference type="GO" id="GO:0000175">
    <property type="term" value="F:3'-5'-RNA exonuclease activity"/>
    <property type="evidence" value="ECO:0007669"/>
    <property type="project" value="TreeGrafter"/>
</dbReference>
<accession>A0A834Y2H8</accession>
<dbReference type="OrthoDB" id="10253982at2759"/>
<sequence length="518" mass="60390">MNSTKKLLLTVYHQQSVVFRNLHIAKLNKEFKILHMSEIPTKYLLRGNLKKCSSTPKAFYSTFEKLLKSKNSSKRDSKKNKMEPILELCLSKNDSSRQNNYVSNNNIPSNHYVMSKKKYNEIRQWKTIEKGTSFNADTDFALRLLSYNILAQNLLETHSYLYKNHNYRALDWKHRKFLIQQEILNANANVICIQEMQVEHCQEFLVPLRKQGFDYLYKKRTNDTKDGLLMLYRPSQLKLEDYSLAEFHQTNSDILNRDNVGIVAKFSLRESPDTHIVISTTHLLYNPKRNDVRLAQTQLLFAEIERVAFIENTVNGPKYHPILLCGDFNLVPQSGVYKFITDGSFKYAGKGRSLDDISHHKLTNQLIPSHLRVTDNCEHFDLLKKRISHDNNDRYSRPVNDIDRNTSSYQNIELTKGKFAKFSSGTLSHPHKLTSVYKHKNDNGEFEATTHQDEWITVDYIFYSQVEVLDRYTLPTVSECEKLSFIPNFIVGSDHVCLGATFKLKKKNFDKKIQYLTS</sequence>
<reference evidence="2 3" key="1">
    <citation type="submission" date="2020-08" db="EMBL/GenBank/DDBJ databases">
        <title>Aphidius gifuensis genome sequencing and assembly.</title>
        <authorList>
            <person name="Du Z."/>
        </authorList>
    </citation>
    <scope>NUCLEOTIDE SEQUENCE [LARGE SCALE GENOMIC DNA]</scope>
    <source>
        <strain evidence="2">YNYX2018</strain>
        <tissue evidence="2">Adults</tissue>
    </source>
</reference>
<dbReference type="PANTHER" id="PTHR12121:SF34">
    <property type="entry name" value="PROTEIN ANGEL"/>
    <property type="match status" value="1"/>
</dbReference>
<dbReference type="PANTHER" id="PTHR12121">
    <property type="entry name" value="CARBON CATABOLITE REPRESSOR PROTEIN 4"/>
    <property type="match status" value="1"/>
</dbReference>
<dbReference type="AlphaFoldDB" id="A0A834Y2H8"/>
<name>A0A834Y2H8_APHGI</name>
<evidence type="ECO:0000313" key="2">
    <source>
        <dbReference type="EMBL" id="KAF7996775.1"/>
    </source>
</evidence>
<dbReference type="InterPro" id="IPR050410">
    <property type="entry name" value="CCR4/nocturin_mRNA_transcr"/>
</dbReference>
<dbReference type="InterPro" id="IPR036691">
    <property type="entry name" value="Endo/exonu/phosph_ase_sf"/>
</dbReference>
<evidence type="ECO:0000259" key="1">
    <source>
        <dbReference type="Pfam" id="PF03372"/>
    </source>
</evidence>
<dbReference type="InterPro" id="IPR005135">
    <property type="entry name" value="Endo/exonuclease/phosphatase"/>
</dbReference>
<feature type="domain" description="Endonuclease/exonuclease/phosphatase" evidence="1">
    <location>
        <begin position="145"/>
        <end position="495"/>
    </location>
</feature>
<dbReference type="Pfam" id="PF03372">
    <property type="entry name" value="Exo_endo_phos"/>
    <property type="match status" value="1"/>
</dbReference>
<dbReference type="Gene3D" id="3.60.10.10">
    <property type="entry name" value="Endonuclease/exonuclease/phosphatase"/>
    <property type="match status" value="1"/>
</dbReference>
<keyword evidence="3" id="KW-1185">Reference proteome</keyword>
<dbReference type="SUPFAM" id="SSF56219">
    <property type="entry name" value="DNase I-like"/>
    <property type="match status" value="1"/>
</dbReference>
<evidence type="ECO:0000313" key="3">
    <source>
        <dbReference type="Proteomes" id="UP000639338"/>
    </source>
</evidence>
<dbReference type="EMBL" id="JACMRX010000001">
    <property type="protein sequence ID" value="KAF7996775.1"/>
    <property type="molecule type" value="Genomic_DNA"/>
</dbReference>
<comment type="caution">
    <text evidence="2">The sequence shown here is derived from an EMBL/GenBank/DDBJ whole genome shotgun (WGS) entry which is preliminary data.</text>
</comment>
<gene>
    <name evidence="2" type="ORF">HCN44_002421</name>
</gene>
<dbReference type="Proteomes" id="UP000639338">
    <property type="component" value="Unassembled WGS sequence"/>
</dbReference>
<organism evidence="2 3">
    <name type="scientific">Aphidius gifuensis</name>
    <name type="common">Parasitoid wasp</name>
    <dbReference type="NCBI Taxonomy" id="684658"/>
    <lineage>
        <taxon>Eukaryota</taxon>
        <taxon>Metazoa</taxon>
        <taxon>Ecdysozoa</taxon>
        <taxon>Arthropoda</taxon>
        <taxon>Hexapoda</taxon>
        <taxon>Insecta</taxon>
        <taxon>Pterygota</taxon>
        <taxon>Neoptera</taxon>
        <taxon>Endopterygota</taxon>
        <taxon>Hymenoptera</taxon>
        <taxon>Apocrita</taxon>
        <taxon>Ichneumonoidea</taxon>
        <taxon>Braconidae</taxon>
        <taxon>Aphidiinae</taxon>
        <taxon>Aphidius</taxon>
    </lineage>
</organism>